<dbReference type="Pfam" id="PF18845">
    <property type="entry name" value="baeRF_family3"/>
    <property type="match status" value="1"/>
</dbReference>
<dbReference type="EMBL" id="AP017315">
    <property type="protein sequence ID" value="BAU32800.1"/>
    <property type="molecule type" value="Genomic_DNA"/>
</dbReference>
<evidence type="ECO:0000313" key="2">
    <source>
        <dbReference type="Proteomes" id="UP000218965"/>
    </source>
</evidence>
<dbReference type="OrthoDB" id="4393931at2"/>
<reference evidence="2" key="1">
    <citation type="submission" date="2015-12" db="EMBL/GenBank/DDBJ databases">
        <authorList>
            <person name="Shamseldin A."/>
            <person name="Moawad H."/>
            <person name="Abd El-Rahim W.M."/>
            <person name="Sadowsky M.J."/>
        </authorList>
    </citation>
    <scope>NUCLEOTIDE SEQUENCE [LARGE SCALE GENOMIC DNA]</scope>
    <source>
        <strain evidence="2">JAM AC0309</strain>
    </source>
</reference>
<reference evidence="1 2" key="2">
    <citation type="submission" date="2016-01" db="EMBL/GenBank/DDBJ databases">
        <title>Microcella alkaliphila JAM AC0309 whole genome shotgun sequence.</title>
        <authorList>
            <person name="Kurata A."/>
            <person name="Hirose Y."/>
            <person name="Kishimoto N."/>
            <person name="Kobayashi T."/>
        </authorList>
    </citation>
    <scope>NUCLEOTIDE SEQUENCE [LARGE SCALE GENOMIC DNA]</scope>
    <source>
        <strain evidence="1 2">JAM AC0309</strain>
    </source>
</reference>
<proteinExistence type="predicted"/>
<dbReference type="RefSeq" id="WP_096422219.1">
    <property type="nucleotide sequence ID" value="NZ_AP017315.1"/>
</dbReference>
<dbReference type="Proteomes" id="UP000218965">
    <property type="component" value="Chromosome"/>
</dbReference>
<dbReference type="AlphaFoldDB" id="A0A0U5BAM1"/>
<organism evidence="1 2">
    <name type="scientific">Microcella alkaliphila</name>
    <dbReference type="NCBI Taxonomy" id="279828"/>
    <lineage>
        <taxon>Bacteria</taxon>
        <taxon>Bacillati</taxon>
        <taxon>Actinomycetota</taxon>
        <taxon>Actinomycetes</taxon>
        <taxon>Micrococcales</taxon>
        <taxon>Microbacteriaceae</taxon>
        <taxon>Microcella</taxon>
    </lineage>
</organism>
<accession>A0A0U5BAM1</accession>
<name>A0A0U5BAM1_9MICO</name>
<protein>
    <submittedName>
        <fullName evidence="1">Uncharacterized protein</fullName>
    </submittedName>
</protein>
<gene>
    <name evidence="1" type="ORF">MalAC0309_1955</name>
</gene>
<sequence length="367" mass="37879">MYATTENASPDTLVSLATAEPELAVSILVPMATTGKETAANSTVLKNALRDAGEKLADAGVSDSDQAALLSPATELLDDHEFWQNQGASLGIYLTAGHEPRLVRFGVSVDPQVSVGRRFRIAPVLGLLDADDAFLVATATHDGAQLFTATRAGLGDALAVGLPSSAGNEGVENDYENPVQASPPLRPNTGHASISNAQVYGDAPPEWRETRQHDHAQAVVQALTAATSDRHERIVLVAGAEVIGLLRPSGLFAADVDHNPESLTPEDLHAHALKAIESELDAHRADALSTVVAALGRTDGSATSDAAELLTAALEGRLGTLIVSASAAASHDGDLDEVVSAALGTAARIVVAEDDAAPAPLSGLLRY</sequence>
<dbReference type="KEGG" id="malk:MalAC0309_1955"/>
<dbReference type="InterPro" id="IPR041289">
    <property type="entry name" value="Bact_RF_family3"/>
</dbReference>
<evidence type="ECO:0000313" key="1">
    <source>
        <dbReference type="EMBL" id="BAU32800.1"/>
    </source>
</evidence>